<feature type="transmembrane region" description="Helical" evidence="6">
    <location>
        <begin position="252"/>
        <end position="270"/>
    </location>
</feature>
<feature type="transmembrane region" description="Helical" evidence="6">
    <location>
        <begin position="228"/>
        <end position="246"/>
    </location>
</feature>
<gene>
    <name evidence="7" type="primary">rbsC_11</name>
    <name evidence="7" type="ORF">DSM104329_03715</name>
</gene>
<evidence type="ECO:0000256" key="4">
    <source>
        <dbReference type="ARBA" id="ARBA00022989"/>
    </source>
</evidence>
<dbReference type="KEGG" id="sbae:DSM104329_03715"/>
<feature type="transmembrane region" description="Helical" evidence="6">
    <location>
        <begin position="65"/>
        <end position="98"/>
    </location>
</feature>
<feature type="transmembrane region" description="Helical" evidence="6">
    <location>
        <begin position="32"/>
        <end position="53"/>
    </location>
</feature>
<dbReference type="RefSeq" id="WP_259311357.1">
    <property type="nucleotide sequence ID" value="NZ_CP087164.1"/>
</dbReference>
<comment type="subcellular location">
    <subcellularLocation>
        <location evidence="1">Cell membrane</location>
        <topology evidence="1">Multi-pass membrane protein</topology>
    </subcellularLocation>
</comment>
<dbReference type="PANTHER" id="PTHR32196:SF72">
    <property type="entry name" value="RIBOSE IMPORT PERMEASE PROTEIN RBSC"/>
    <property type="match status" value="1"/>
</dbReference>
<dbReference type="EMBL" id="CP087164">
    <property type="protein sequence ID" value="UGS37300.1"/>
    <property type="molecule type" value="Genomic_DNA"/>
</dbReference>
<dbReference type="GO" id="GO:0022857">
    <property type="term" value="F:transmembrane transporter activity"/>
    <property type="evidence" value="ECO:0007669"/>
    <property type="project" value="InterPro"/>
</dbReference>
<evidence type="ECO:0000313" key="8">
    <source>
        <dbReference type="Proteomes" id="UP001162834"/>
    </source>
</evidence>
<dbReference type="GO" id="GO:0005886">
    <property type="term" value="C:plasma membrane"/>
    <property type="evidence" value="ECO:0007669"/>
    <property type="project" value="UniProtKB-SubCell"/>
</dbReference>
<dbReference type="PANTHER" id="PTHR32196">
    <property type="entry name" value="ABC TRANSPORTER PERMEASE PROTEIN YPHD-RELATED-RELATED"/>
    <property type="match status" value="1"/>
</dbReference>
<keyword evidence="8" id="KW-1185">Reference proteome</keyword>
<name>A0A9E6XZR4_9ACTN</name>
<protein>
    <submittedName>
        <fullName evidence="7">Ribose import permease protein RbsC</fullName>
    </submittedName>
</protein>
<feature type="transmembrane region" description="Helical" evidence="6">
    <location>
        <begin position="282"/>
        <end position="301"/>
    </location>
</feature>
<dbReference type="Pfam" id="PF02653">
    <property type="entry name" value="BPD_transp_2"/>
    <property type="match status" value="1"/>
</dbReference>
<feature type="transmembrane region" description="Helical" evidence="6">
    <location>
        <begin position="183"/>
        <end position="207"/>
    </location>
</feature>
<accession>A0A9E6XZR4</accession>
<organism evidence="7 8">
    <name type="scientific">Capillimicrobium parvum</name>
    <dbReference type="NCBI Taxonomy" id="2884022"/>
    <lineage>
        <taxon>Bacteria</taxon>
        <taxon>Bacillati</taxon>
        <taxon>Actinomycetota</taxon>
        <taxon>Thermoleophilia</taxon>
        <taxon>Solirubrobacterales</taxon>
        <taxon>Capillimicrobiaceae</taxon>
        <taxon>Capillimicrobium</taxon>
    </lineage>
</organism>
<keyword evidence="5 6" id="KW-0472">Membrane</keyword>
<evidence type="ECO:0000256" key="3">
    <source>
        <dbReference type="ARBA" id="ARBA00022692"/>
    </source>
</evidence>
<keyword evidence="3 6" id="KW-0812">Transmembrane</keyword>
<keyword evidence="4 6" id="KW-1133">Transmembrane helix</keyword>
<dbReference type="CDD" id="cd06579">
    <property type="entry name" value="TM_PBP1_transp_AraH_like"/>
    <property type="match status" value="1"/>
</dbReference>
<feature type="transmembrane region" description="Helical" evidence="6">
    <location>
        <begin position="110"/>
        <end position="132"/>
    </location>
</feature>
<evidence type="ECO:0000313" key="7">
    <source>
        <dbReference type="EMBL" id="UGS37300.1"/>
    </source>
</evidence>
<evidence type="ECO:0000256" key="1">
    <source>
        <dbReference type="ARBA" id="ARBA00004651"/>
    </source>
</evidence>
<feature type="transmembrane region" description="Helical" evidence="6">
    <location>
        <begin position="139"/>
        <end position="163"/>
    </location>
</feature>
<dbReference type="InterPro" id="IPR001851">
    <property type="entry name" value="ABC_transp_permease"/>
</dbReference>
<reference evidence="7" key="1">
    <citation type="journal article" date="2022" name="Int. J. Syst. Evol. Microbiol.">
        <title>Pseudomonas aegrilactucae sp. nov. and Pseudomonas morbosilactucae sp. nov., pathogens causing bacterial rot of lettuce in Japan.</title>
        <authorList>
            <person name="Sawada H."/>
            <person name="Fujikawa T."/>
            <person name="Satou M."/>
        </authorList>
    </citation>
    <scope>NUCLEOTIDE SEQUENCE</scope>
    <source>
        <strain evidence="7">0166_1</strain>
    </source>
</reference>
<evidence type="ECO:0000256" key="2">
    <source>
        <dbReference type="ARBA" id="ARBA00022475"/>
    </source>
</evidence>
<proteinExistence type="predicted"/>
<evidence type="ECO:0000256" key="6">
    <source>
        <dbReference type="SAM" id="Phobius"/>
    </source>
</evidence>
<dbReference type="Proteomes" id="UP001162834">
    <property type="component" value="Chromosome"/>
</dbReference>
<dbReference type="AlphaFoldDB" id="A0A9E6XZR4"/>
<sequence length="331" mass="33261">MTDATSATPATPDAATAARRHPALQLSNLRDYGIVVFLVALIIALWISTDTFMTVNNLKNVLDGAVATGLIAVAGTIVIIAGGFDLSAGAIFAVSAIIGVKTSNDASPLVGIVVGVLVGCGLGLVNGLLCTVGRINDFVATLGTMIAYGGMAVAISGSGLVLVNDPSFANVANTDVLGFHLSSWILVAVALGCGFLLNWTVFGRAVFGLGGNPAAARLSGLPVARIKTLTYVLSGGVAAAAGLIVAARSLSVSATTGANIIFDALAAILIGGNSVFGGEGAIWRTMVGVAILAVISNGFNLLGVDPLYQQIVSGTIILVAVGADAWTRRRA</sequence>
<keyword evidence="2" id="KW-1003">Cell membrane</keyword>
<evidence type="ECO:0000256" key="5">
    <source>
        <dbReference type="ARBA" id="ARBA00023136"/>
    </source>
</evidence>